<sequence>MTNAQRIRRVTAGLLAGMILALAIGFFAANKQDFSENENRYLAKLPSPGWEDIKSGAYMQGLSDYASDHFLFRDFFIGLKTKAETALGRKEINGVYIAEDGYLIETYKSAENTERIAGILKSFAQELEGQEAETQETEAQETEGQEPRLRLMLVPTAVYVYEDRLPAHVQTKNQMETAEAVYRAAGIVPIDCSQALLEQKNGEPLYYRTDHHWTTRGAYEGYRVFCENMGFEAVPLAEMTAETVTEDFRGTIYSKTGDYSRKGDSITIYTNPADRLTVSYLDTGEVTDSLYNLEYTEKKDKYSLFLDNLHSLIEITNETAGSDRELALIKDSYANSMVPFLAHHYKKIYVFDTRYYKQGPSAFIKEHPGITDVLILYNMNTLDSDLGIRGIY</sequence>
<dbReference type="Proteomes" id="UP000261166">
    <property type="component" value="Unassembled WGS sequence"/>
</dbReference>
<feature type="transmembrane region" description="Helical" evidence="1">
    <location>
        <begin position="12"/>
        <end position="29"/>
    </location>
</feature>
<keyword evidence="1" id="KW-0472">Membrane</keyword>
<dbReference type="OrthoDB" id="175771at2"/>
<dbReference type="EMBL" id="QVLU01000035">
    <property type="protein sequence ID" value="RGE65493.1"/>
    <property type="molecule type" value="Genomic_DNA"/>
</dbReference>
<protein>
    <recommendedName>
        <fullName evidence="4">AlgX/AlgJ SGNH hydrolase-like domain-containing protein</fullName>
    </recommendedName>
</protein>
<accession>A0A3E3IEL7</accession>
<dbReference type="RefSeq" id="WP_025489468.1">
    <property type="nucleotide sequence ID" value="NZ_JBKVAZ010000010.1"/>
</dbReference>
<comment type="caution">
    <text evidence="2">The sequence shown here is derived from an EMBL/GenBank/DDBJ whole genome shotgun (WGS) entry which is preliminary data.</text>
</comment>
<keyword evidence="1" id="KW-1133">Transmembrane helix</keyword>
<evidence type="ECO:0008006" key="4">
    <source>
        <dbReference type="Google" id="ProtNLM"/>
    </source>
</evidence>
<gene>
    <name evidence="2" type="ORF">DWY69_26000</name>
</gene>
<evidence type="ECO:0000256" key="1">
    <source>
        <dbReference type="SAM" id="Phobius"/>
    </source>
</evidence>
<organism evidence="2 3">
    <name type="scientific">Eisenbergiella massiliensis</name>
    <dbReference type="NCBI Taxonomy" id="1720294"/>
    <lineage>
        <taxon>Bacteria</taxon>
        <taxon>Bacillati</taxon>
        <taxon>Bacillota</taxon>
        <taxon>Clostridia</taxon>
        <taxon>Lachnospirales</taxon>
        <taxon>Lachnospiraceae</taxon>
        <taxon>Eisenbergiella</taxon>
    </lineage>
</organism>
<dbReference type="AlphaFoldDB" id="A0A3E3IEL7"/>
<keyword evidence="1" id="KW-0812">Transmembrane</keyword>
<name>A0A3E3IEL7_9FIRM</name>
<dbReference type="Pfam" id="PF14286">
    <property type="entry name" value="DHHW"/>
    <property type="match status" value="1"/>
</dbReference>
<evidence type="ECO:0000313" key="3">
    <source>
        <dbReference type="Proteomes" id="UP000261166"/>
    </source>
</evidence>
<reference evidence="2 3" key="1">
    <citation type="submission" date="2018-08" db="EMBL/GenBank/DDBJ databases">
        <title>A genome reference for cultivated species of the human gut microbiota.</title>
        <authorList>
            <person name="Zou Y."/>
            <person name="Xue W."/>
            <person name="Luo G."/>
        </authorList>
    </citation>
    <scope>NUCLEOTIDE SEQUENCE [LARGE SCALE GENOMIC DNA]</scope>
    <source>
        <strain evidence="2 3">AF26-4BH</strain>
    </source>
</reference>
<evidence type="ECO:0000313" key="2">
    <source>
        <dbReference type="EMBL" id="RGE65493.1"/>
    </source>
</evidence>
<proteinExistence type="predicted"/>
<dbReference type="InterPro" id="IPR025945">
    <property type="entry name" value="DHHW"/>
</dbReference>